<dbReference type="PRINTS" id="PR00385">
    <property type="entry name" value="P450"/>
</dbReference>
<protein>
    <submittedName>
        <fullName evidence="3">Cytochrome P450</fullName>
    </submittedName>
</protein>
<keyword evidence="2" id="KW-0560">Oxidoreductase</keyword>
<dbReference type="InterPro" id="IPR002397">
    <property type="entry name" value="Cyt_P450_B"/>
</dbReference>
<dbReference type="CDD" id="cd11029">
    <property type="entry name" value="CYP107-like"/>
    <property type="match status" value="1"/>
</dbReference>
<gene>
    <name evidence="3" type="ORF">ACFP0N_25335</name>
</gene>
<dbReference type="Gene3D" id="1.10.630.10">
    <property type="entry name" value="Cytochrome P450"/>
    <property type="match status" value="1"/>
</dbReference>
<dbReference type="InterPro" id="IPR036396">
    <property type="entry name" value="Cyt_P450_sf"/>
</dbReference>
<dbReference type="InterPro" id="IPR001128">
    <property type="entry name" value="Cyt_P450"/>
</dbReference>
<dbReference type="Pfam" id="PF00067">
    <property type="entry name" value="p450"/>
    <property type="match status" value="1"/>
</dbReference>
<comment type="caution">
    <text evidence="3">The sequence shown here is derived from an EMBL/GenBank/DDBJ whole genome shotgun (WGS) entry which is preliminary data.</text>
</comment>
<dbReference type="RefSeq" id="WP_313765758.1">
    <property type="nucleotide sequence ID" value="NZ_BAAAVH010000023.1"/>
</dbReference>
<proteinExistence type="inferred from homology"/>
<accession>A0ABW1F1U3</accession>
<keyword evidence="2" id="KW-0408">Iron</keyword>
<comment type="similarity">
    <text evidence="1 2">Belongs to the cytochrome P450 family.</text>
</comment>
<evidence type="ECO:0000256" key="2">
    <source>
        <dbReference type="RuleBase" id="RU000461"/>
    </source>
</evidence>
<dbReference type="PRINTS" id="PR00359">
    <property type="entry name" value="BP450"/>
</dbReference>
<organism evidence="3 4">
    <name type="scientific">Kitasatospora aburaviensis</name>
    <dbReference type="NCBI Taxonomy" id="67265"/>
    <lineage>
        <taxon>Bacteria</taxon>
        <taxon>Bacillati</taxon>
        <taxon>Actinomycetota</taxon>
        <taxon>Actinomycetes</taxon>
        <taxon>Kitasatosporales</taxon>
        <taxon>Streptomycetaceae</taxon>
        <taxon>Kitasatospora</taxon>
    </lineage>
</organism>
<evidence type="ECO:0000313" key="4">
    <source>
        <dbReference type="Proteomes" id="UP001596067"/>
    </source>
</evidence>
<name>A0ABW1F1U3_9ACTN</name>
<dbReference type="SUPFAM" id="SSF48264">
    <property type="entry name" value="Cytochrome P450"/>
    <property type="match status" value="1"/>
</dbReference>
<reference evidence="4" key="1">
    <citation type="journal article" date="2019" name="Int. J. Syst. Evol. Microbiol.">
        <title>The Global Catalogue of Microorganisms (GCM) 10K type strain sequencing project: providing services to taxonomists for standard genome sequencing and annotation.</title>
        <authorList>
            <consortium name="The Broad Institute Genomics Platform"/>
            <consortium name="The Broad Institute Genome Sequencing Center for Infectious Disease"/>
            <person name="Wu L."/>
            <person name="Ma J."/>
        </authorList>
    </citation>
    <scope>NUCLEOTIDE SEQUENCE [LARGE SCALE GENOMIC DNA]</scope>
    <source>
        <strain evidence="4">CGMCC 4.1469</strain>
    </source>
</reference>
<dbReference type="PANTHER" id="PTHR46696:SF1">
    <property type="entry name" value="CYTOCHROME P450 YJIB-RELATED"/>
    <property type="match status" value="1"/>
</dbReference>
<keyword evidence="2" id="KW-0349">Heme</keyword>
<keyword evidence="2" id="KW-0503">Monooxygenase</keyword>
<dbReference type="EMBL" id="JBHSOD010000038">
    <property type="protein sequence ID" value="MFC5888292.1"/>
    <property type="molecule type" value="Genomic_DNA"/>
</dbReference>
<dbReference type="InterPro" id="IPR017972">
    <property type="entry name" value="Cyt_P450_CS"/>
</dbReference>
<dbReference type="Proteomes" id="UP001596067">
    <property type="component" value="Unassembled WGS sequence"/>
</dbReference>
<keyword evidence="4" id="KW-1185">Reference proteome</keyword>
<evidence type="ECO:0000313" key="3">
    <source>
        <dbReference type="EMBL" id="MFC5888292.1"/>
    </source>
</evidence>
<evidence type="ECO:0000256" key="1">
    <source>
        <dbReference type="ARBA" id="ARBA00010617"/>
    </source>
</evidence>
<sequence>MSAPIALDPLARDNAAEGALLRAAGPAVAVELPGGVAAWAVTQHAAARDLLTDARLVKDAAHWVAFQRGEVPKTWPLIGLAVPGPSMVTTDGAEHRRLRALVAQAFTPRRVELMRPRVEEITRGLLDALAAGDRVVDLKSVFAFPLPMTVICSLLGVPESDHGHLRDLYERFFGIRPNPEGIQATIAGLNAFVNDLVAQRRSVPGDDLASVLLAADTEGGALSDAEAAATLRVIIAAGHETTVNLIGNAVRALLSHPDQLELVRSGKVGWDAVVEESLRWTPPTSNFLFRFTTEDVAVGGTVIPAGEPVLISYNAIGRDPAQHGVTAELFDITRDPIRHLSFGHGPHVCPGSPLARLEAGIALPALFERFPELQLAVPDEELRPSPSLVVNSLRELPVRLY</sequence>
<dbReference type="PROSITE" id="PS00086">
    <property type="entry name" value="CYTOCHROME_P450"/>
    <property type="match status" value="1"/>
</dbReference>
<keyword evidence="2" id="KW-0479">Metal-binding</keyword>
<dbReference type="PANTHER" id="PTHR46696">
    <property type="entry name" value="P450, PUTATIVE (EUROFUNG)-RELATED"/>
    <property type="match status" value="1"/>
</dbReference>